<dbReference type="GO" id="GO:0036064">
    <property type="term" value="C:ciliary basal body"/>
    <property type="evidence" value="ECO:0000318"/>
    <property type="project" value="GO_Central"/>
</dbReference>
<dbReference type="InParanoid" id="A2DQS0"/>
<keyword evidence="3" id="KW-0175">Coiled coil</keyword>
<dbReference type="VEuPathDB" id="TrichDB:TVAGG3_0937270"/>
<evidence type="ECO:0000256" key="4">
    <source>
        <dbReference type="SAM" id="MobiDB-lite"/>
    </source>
</evidence>
<dbReference type="GO" id="GO:0060271">
    <property type="term" value="P:cilium assembly"/>
    <property type="evidence" value="ECO:0000318"/>
    <property type="project" value="GO_Central"/>
</dbReference>
<feature type="compositionally biased region" description="Basic and acidic residues" evidence="4">
    <location>
        <begin position="438"/>
        <end position="448"/>
    </location>
</feature>
<gene>
    <name evidence="5" type="ORF">TVAG_291390</name>
</gene>
<dbReference type="SMR" id="A2DQS0"/>
<dbReference type="Proteomes" id="UP000001542">
    <property type="component" value="Unassembled WGS sequence"/>
</dbReference>
<organism evidence="5 6">
    <name type="scientific">Trichomonas vaginalis (strain ATCC PRA-98 / G3)</name>
    <dbReference type="NCBI Taxonomy" id="412133"/>
    <lineage>
        <taxon>Eukaryota</taxon>
        <taxon>Metamonada</taxon>
        <taxon>Parabasalia</taxon>
        <taxon>Trichomonadida</taxon>
        <taxon>Trichomonadidae</taxon>
        <taxon>Trichomonas</taxon>
    </lineage>
</organism>
<evidence type="ECO:0000313" key="6">
    <source>
        <dbReference type="Proteomes" id="UP000001542"/>
    </source>
</evidence>
<feature type="region of interest" description="Disordered" evidence="4">
    <location>
        <begin position="420"/>
        <end position="448"/>
    </location>
</feature>
<dbReference type="PANTHER" id="PTHR19853:SF1">
    <property type="entry name" value="TBC1 DOMAIN FAMILY MEMBER 31"/>
    <property type="match status" value="1"/>
</dbReference>
<reference evidence="5" key="2">
    <citation type="journal article" date="2007" name="Science">
        <title>Draft genome sequence of the sexually transmitted pathogen Trichomonas vaginalis.</title>
        <authorList>
            <person name="Carlton J.M."/>
            <person name="Hirt R.P."/>
            <person name="Silva J.C."/>
            <person name="Delcher A.L."/>
            <person name="Schatz M."/>
            <person name="Zhao Q."/>
            <person name="Wortman J.R."/>
            <person name="Bidwell S.L."/>
            <person name="Alsmark U.C.M."/>
            <person name="Besteiro S."/>
            <person name="Sicheritz-Ponten T."/>
            <person name="Noel C.J."/>
            <person name="Dacks J.B."/>
            <person name="Foster P.G."/>
            <person name="Simillion C."/>
            <person name="Van de Peer Y."/>
            <person name="Miranda-Saavedra D."/>
            <person name="Barton G.J."/>
            <person name="Westrop G.D."/>
            <person name="Mueller S."/>
            <person name="Dessi D."/>
            <person name="Fiori P.L."/>
            <person name="Ren Q."/>
            <person name="Paulsen I."/>
            <person name="Zhang H."/>
            <person name="Bastida-Corcuera F.D."/>
            <person name="Simoes-Barbosa A."/>
            <person name="Brown M.T."/>
            <person name="Hayes R.D."/>
            <person name="Mukherjee M."/>
            <person name="Okumura C.Y."/>
            <person name="Schneider R."/>
            <person name="Smith A.J."/>
            <person name="Vanacova S."/>
            <person name="Villalvazo M."/>
            <person name="Haas B.J."/>
            <person name="Pertea M."/>
            <person name="Feldblyum T.V."/>
            <person name="Utterback T.R."/>
            <person name="Shu C.L."/>
            <person name="Osoegawa K."/>
            <person name="de Jong P.J."/>
            <person name="Hrdy I."/>
            <person name="Horvathova L."/>
            <person name="Zubacova Z."/>
            <person name="Dolezal P."/>
            <person name="Malik S.B."/>
            <person name="Logsdon J.M. Jr."/>
            <person name="Henze K."/>
            <person name="Gupta A."/>
            <person name="Wang C.C."/>
            <person name="Dunne R.L."/>
            <person name="Upcroft J.A."/>
            <person name="Upcroft P."/>
            <person name="White O."/>
            <person name="Salzberg S.L."/>
            <person name="Tang P."/>
            <person name="Chiu C.-H."/>
            <person name="Lee Y.-S."/>
            <person name="Embley T.M."/>
            <person name="Coombs G.H."/>
            <person name="Mottram J.C."/>
            <person name="Tachezy J."/>
            <person name="Fraser-Liggett C.M."/>
            <person name="Johnson P.J."/>
        </authorList>
    </citation>
    <scope>NUCLEOTIDE SEQUENCE [LARGE SCALE GENOMIC DNA]</scope>
    <source>
        <strain evidence="5">G3</strain>
    </source>
</reference>
<feature type="coiled-coil region" evidence="3">
    <location>
        <begin position="286"/>
        <end position="323"/>
    </location>
</feature>
<keyword evidence="1" id="KW-0853">WD repeat</keyword>
<keyword evidence="6" id="KW-1185">Reference proteome</keyword>
<proteinExistence type="predicted"/>
<name>A2DQS0_TRIV3</name>
<dbReference type="AlphaFoldDB" id="A2DQS0"/>
<dbReference type="EMBL" id="DS113233">
    <property type="protein sequence ID" value="EAY17187.1"/>
    <property type="molecule type" value="Genomic_DNA"/>
</dbReference>
<evidence type="ECO:0000256" key="2">
    <source>
        <dbReference type="ARBA" id="ARBA00022737"/>
    </source>
</evidence>
<dbReference type="PANTHER" id="PTHR19853">
    <property type="entry name" value="WD REPEAT CONTAINING PROTEIN 3 WDR3"/>
    <property type="match status" value="1"/>
</dbReference>
<evidence type="ECO:0000256" key="1">
    <source>
        <dbReference type="ARBA" id="ARBA00022574"/>
    </source>
</evidence>
<dbReference type="OrthoDB" id="5578278at2759"/>
<reference evidence="5" key="1">
    <citation type="submission" date="2006-10" db="EMBL/GenBank/DDBJ databases">
        <authorList>
            <person name="Amadeo P."/>
            <person name="Zhao Q."/>
            <person name="Wortman J."/>
            <person name="Fraser-Liggett C."/>
            <person name="Carlton J."/>
        </authorList>
    </citation>
    <scope>NUCLEOTIDE SEQUENCE</scope>
    <source>
        <strain evidence="5">G3</strain>
    </source>
</reference>
<dbReference type="VEuPathDB" id="TrichDB:TVAG_291390"/>
<evidence type="ECO:0008006" key="7">
    <source>
        <dbReference type="Google" id="ProtNLM"/>
    </source>
</evidence>
<feature type="compositionally biased region" description="Basic and acidic residues" evidence="4">
    <location>
        <begin position="420"/>
        <end position="429"/>
    </location>
</feature>
<evidence type="ECO:0000313" key="5">
    <source>
        <dbReference type="EMBL" id="EAY17187.1"/>
    </source>
</evidence>
<dbReference type="InterPro" id="IPR051570">
    <property type="entry name" value="TBC1_cilium_biogenesis"/>
</dbReference>
<dbReference type="RefSeq" id="XP_001329410.1">
    <property type="nucleotide sequence ID" value="XM_001329375.1"/>
</dbReference>
<dbReference type="STRING" id="5722.A2DQS0"/>
<sequence length="480" mass="54993">MYDAMSSVHQAPSGLIYLASKNEPPTEINPTKLKTILSKFNCYPADFRKAIWEFILQLPRNKEAFQFYCNKAQLPQARKLCSAKGCSPKCLTIFNALIHWHAPLINCDWLPPFVDKIVNAFGKDLLFCFEVVITFLTNYFSEWISVVPGPPPEVISRIDAILADRDLPLREALGTGFAAWPVYRSCFAEILYDQSWFDLMDVVFSSNPQFFEFLVVAWLEVNSAQLRLDHATFHSTRRPANVKKLVQVAQEIWKQVPNSLFTSMMFTPLEKGQYPIIEASTDAVVLRTLQSDHDKLANLQKQLTEERRAADEAEKVKARKKQTFDTIEQLHRANADEERIETAKAAVALDTQMKQIRLEGKRLKLTDERQFMEQWIHDWGNGIDTTSRSMQNAFGDTEEEKEVVDKDSIRIQALTNMRRSDSLMRDARKASVGRTKQTRSELDAQNHQRALHSEVMRLANDPDLLISSSTNLQSSKKNDD</sequence>
<dbReference type="KEGG" id="tva:4775203"/>
<evidence type="ECO:0000256" key="3">
    <source>
        <dbReference type="SAM" id="Coils"/>
    </source>
</evidence>
<dbReference type="eggNOG" id="ENOG502S8PD">
    <property type="taxonomic scope" value="Eukaryota"/>
</dbReference>
<accession>A2DQS0</accession>
<protein>
    <recommendedName>
        <fullName evidence="7">Rab-GAP TBC domain-containing protein</fullName>
    </recommendedName>
</protein>
<keyword evidence="2" id="KW-0677">Repeat</keyword>